<dbReference type="CDD" id="cd22268">
    <property type="entry name" value="DPBB_RlpA-like"/>
    <property type="match status" value="1"/>
</dbReference>
<sequence>MKVRGWLATLAAISMLGASVEARRVTPQSIPATARTGFSQRGMASYYFGRSDRATVFVAAHRSLPFGTWVRVTNTRNGRSVNVKINDRGPFIAGRVIDVSNEAAAVLGMTRSGVASVTVQVLSRP</sequence>
<comment type="function">
    <text evidence="3">Lytic transglycosylase with a strong preference for naked glycan strands that lack stem peptides.</text>
</comment>
<dbReference type="Pfam" id="PF03330">
    <property type="entry name" value="DPBB_1"/>
    <property type="match status" value="1"/>
</dbReference>
<evidence type="ECO:0000259" key="5">
    <source>
        <dbReference type="Pfam" id="PF03330"/>
    </source>
</evidence>
<dbReference type="InterPro" id="IPR012997">
    <property type="entry name" value="RplA"/>
</dbReference>
<dbReference type="EMBL" id="JBHRZF010000109">
    <property type="protein sequence ID" value="MFC3860900.1"/>
    <property type="molecule type" value="Genomic_DNA"/>
</dbReference>
<dbReference type="HAMAP" id="MF_02071">
    <property type="entry name" value="RlpA"/>
    <property type="match status" value="1"/>
</dbReference>
<dbReference type="NCBIfam" id="TIGR00413">
    <property type="entry name" value="rlpA"/>
    <property type="match status" value="1"/>
</dbReference>
<accession>A0ABV8A6Q3</accession>
<feature type="domain" description="RlpA-like protein double-psi beta-barrel" evidence="5">
    <location>
        <begin position="57"/>
        <end position="118"/>
    </location>
</feature>
<dbReference type="InterPro" id="IPR034718">
    <property type="entry name" value="RlpA"/>
</dbReference>
<dbReference type="SUPFAM" id="SSF50685">
    <property type="entry name" value="Barwin-like endoglucanases"/>
    <property type="match status" value="1"/>
</dbReference>
<comment type="similarity">
    <text evidence="3 4">Belongs to the RlpA family.</text>
</comment>
<dbReference type="EC" id="4.2.2.-" evidence="3"/>
<dbReference type="PANTHER" id="PTHR34183">
    <property type="entry name" value="ENDOLYTIC PEPTIDOGLYCAN TRANSGLYCOSYLASE RLPA"/>
    <property type="match status" value="1"/>
</dbReference>
<gene>
    <name evidence="3" type="primary">rlpA</name>
    <name evidence="6" type="ORF">ACFOPQ_09010</name>
</gene>
<protein>
    <recommendedName>
        <fullName evidence="3">Probable endolytic peptidoglycan transglycosylase RlpA</fullName>
        <ecNumber evidence="3">4.2.2.-</ecNumber>
    </recommendedName>
</protein>
<dbReference type="InterPro" id="IPR036908">
    <property type="entry name" value="RlpA-like_sf"/>
</dbReference>
<keyword evidence="7" id="KW-1185">Reference proteome</keyword>
<proteinExistence type="inferred from homology"/>
<dbReference type="PANTHER" id="PTHR34183:SF8">
    <property type="entry name" value="ENDOLYTIC PEPTIDOGLYCAN TRANSGLYCOSYLASE RLPA-RELATED"/>
    <property type="match status" value="1"/>
</dbReference>
<evidence type="ECO:0000256" key="4">
    <source>
        <dbReference type="RuleBase" id="RU003495"/>
    </source>
</evidence>
<dbReference type="RefSeq" id="WP_380077269.1">
    <property type="nucleotide sequence ID" value="NZ_JBHRZF010000109.1"/>
</dbReference>
<comment type="caution">
    <text evidence="6">The sequence shown here is derived from an EMBL/GenBank/DDBJ whole genome shotgun (WGS) entry which is preliminary data.</text>
</comment>
<reference evidence="7" key="1">
    <citation type="journal article" date="2019" name="Int. J. Syst. Evol. Microbiol.">
        <title>The Global Catalogue of Microorganisms (GCM) 10K type strain sequencing project: providing services to taxonomists for standard genome sequencing and annotation.</title>
        <authorList>
            <consortium name="The Broad Institute Genomics Platform"/>
            <consortium name="The Broad Institute Genome Sequencing Center for Infectious Disease"/>
            <person name="Wu L."/>
            <person name="Ma J."/>
        </authorList>
    </citation>
    <scope>NUCLEOTIDE SEQUENCE [LARGE SCALE GENOMIC DNA]</scope>
    <source>
        <strain evidence="7">CCTCC AB 2013263</strain>
    </source>
</reference>
<keyword evidence="1 3" id="KW-0456">Lyase</keyword>
<evidence type="ECO:0000256" key="2">
    <source>
        <dbReference type="ARBA" id="ARBA00023316"/>
    </source>
</evidence>
<organism evidence="6 7">
    <name type="scientific">Deinococcus antarcticus</name>
    <dbReference type="NCBI Taxonomy" id="1298767"/>
    <lineage>
        <taxon>Bacteria</taxon>
        <taxon>Thermotogati</taxon>
        <taxon>Deinococcota</taxon>
        <taxon>Deinococci</taxon>
        <taxon>Deinococcales</taxon>
        <taxon>Deinococcaceae</taxon>
        <taxon>Deinococcus</taxon>
    </lineage>
</organism>
<dbReference type="Gene3D" id="2.40.40.10">
    <property type="entry name" value="RlpA-like domain"/>
    <property type="match status" value="1"/>
</dbReference>
<evidence type="ECO:0000256" key="1">
    <source>
        <dbReference type="ARBA" id="ARBA00023239"/>
    </source>
</evidence>
<dbReference type="InterPro" id="IPR009009">
    <property type="entry name" value="RlpA-like_DPBB"/>
</dbReference>
<dbReference type="Proteomes" id="UP001595748">
    <property type="component" value="Unassembled WGS sequence"/>
</dbReference>
<evidence type="ECO:0000313" key="7">
    <source>
        <dbReference type="Proteomes" id="UP001595748"/>
    </source>
</evidence>
<name>A0ABV8A6Q3_9DEIO</name>
<keyword evidence="2 3" id="KW-0961">Cell wall biogenesis/degradation</keyword>
<evidence type="ECO:0000313" key="6">
    <source>
        <dbReference type="EMBL" id="MFC3860900.1"/>
    </source>
</evidence>
<evidence type="ECO:0000256" key="3">
    <source>
        <dbReference type="HAMAP-Rule" id="MF_02071"/>
    </source>
</evidence>